<gene>
    <name evidence="1" type="ORF">SAMN05443663_111100</name>
</gene>
<accession>A0A1M5VQG5</accession>
<reference evidence="2" key="1">
    <citation type="submission" date="2016-11" db="EMBL/GenBank/DDBJ databases">
        <authorList>
            <person name="Varghese N."/>
            <person name="Submissions S."/>
        </authorList>
    </citation>
    <scope>NUCLEOTIDE SEQUENCE [LARGE SCALE GENOMIC DNA]</scope>
    <source>
        <strain evidence="2">DSM 17963</strain>
    </source>
</reference>
<dbReference type="Proteomes" id="UP000184071">
    <property type="component" value="Unassembled WGS sequence"/>
</dbReference>
<dbReference type="OrthoDB" id="2023498at2"/>
<dbReference type="InterPro" id="IPR054274">
    <property type="entry name" value="DUF7005"/>
</dbReference>
<dbReference type="AlphaFoldDB" id="A0A1M5VQG5"/>
<proteinExistence type="predicted"/>
<dbReference type="Pfam" id="PF22541">
    <property type="entry name" value="DUF7005"/>
    <property type="match status" value="1"/>
</dbReference>
<protein>
    <submittedName>
        <fullName evidence="1">Uncharacterized protein</fullName>
    </submittedName>
</protein>
<dbReference type="EMBL" id="FQWC01000011">
    <property type="protein sequence ID" value="SHH77418.1"/>
    <property type="molecule type" value="Genomic_DNA"/>
</dbReference>
<dbReference type="RefSeq" id="WP_139260562.1">
    <property type="nucleotide sequence ID" value="NZ_FQWC01000011.1"/>
</dbReference>
<keyword evidence="2" id="KW-1185">Reference proteome</keyword>
<evidence type="ECO:0000313" key="1">
    <source>
        <dbReference type="EMBL" id="SHH77418.1"/>
    </source>
</evidence>
<name>A0A1M5VQG5_9FLAO</name>
<sequence length="379" mass="43662">MNNSFPLGAVDKRQSTGISEELKAYLFNTFSLNDDITFSAFNDDPEIQFWEESLMKLSNEDVFNMLKEFYPQLNFLIEKETDKLELYNNAVLKGKTNDVSLTAYIKLENAKNISLELHQSAAGRIPVLVIPNKEDFVKILQALIHKNNPVPIPSSMGAVLLNGLNNSKRLNILKKNWQQNNPFGDWNAEFLKNIMPNKSLYKDKLIILSTKPYSNVSASQLGLDEDLWTAYSVSIRKEHEFTHLYTLKKYGQATNNLHDELIADYIGIIKTIWNYNKTWMLTFMGLENYPHYREGARLENYIKEAKLSSDDFKQLITIIKNAIENIAIFDKKVGKLKSTKDQMCRIDALCELSLIDIASENGSELLLEIYYENFHRALF</sequence>
<evidence type="ECO:0000313" key="2">
    <source>
        <dbReference type="Proteomes" id="UP000184071"/>
    </source>
</evidence>
<organism evidence="1 2">
    <name type="scientific">Flavobacterium defluvii</name>
    <dbReference type="NCBI Taxonomy" id="370979"/>
    <lineage>
        <taxon>Bacteria</taxon>
        <taxon>Pseudomonadati</taxon>
        <taxon>Bacteroidota</taxon>
        <taxon>Flavobacteriia</taxon>
        <taxon>Flavobacteriales</taxon>
        <taxon>Flavobacteriaceae</taxon>
        <taxon>Flavobacterium</taxon>
    </lineage>
</organism>
<dbReference type="STRING" id="370979.SAMN05443663_111100"/>